<accession>A0AAP0QN52</accession>
<proteinExistence type="predicted"/>
<dbReference type="PANTHER" id="PTHR10133:SF27">
    <property type="entry name" value="DNA POLYMERASE NU"/>
    <property type="match status" value="1"/>
</dbReference>
<evidence type="ECO:0000313" key="2">
    <source>
        <dbReference type="Proteomes" id="UP001428341"/>
    </source>
</evidence>
<dbReference type="GO" id="GO:0006302">
    <property type="term" value="P:double-strand break repair"/>
    <property type="evidence" value="ECO:0007669"/>
    <property type="project" value="TreeGrafter"/>
</dbReference>
<keyword evidence="2" id="KW-1185">Reference proteome</keyword>
<dbReference type="GO" id="GO:0006261">
    <property type="term" value="P:DNA-templated DNA replication"/>
    <property type="evidence" value="ECO:0007669"/>
    <property type="project" value="InterPro"/>
</dbReference>
<reference evidence="1 2" key="1">
    <citation type="submission" date="2024-05" db="EMBL/GenBank/DDBJ databases">
        <title>Haplotype-resolved chromosome-level genome assembly of Huyou (Citrus changshanensis).</title>
        <authorList>
            <person name="Miao C."/>
            <person name="Chen W."/>
            <person name="Wu Y."/>
            <person name="Wang L."/>
            <person name="Zhao S."/>
            <person name="Grierson D."/>
            <person name="Xu C."/>
            <person name="Chen K."/>
        </authorList>
    </citation>
    <scope>NUCLEOTIDE SEQUENCE [LARGE SCALE GENOMIC DNA]</scope>
    <source>
        <strain evidence="1">01-14</strain>
        <tissue evidence="1">Leaf</tissue>
    </source>
</reference>
<sequence>MVVDNVSAAKKVVWMLTNKYKHLVHACDTEVAKIDVKQETPVDHGEVICFSIYSGPEADFGNGKSCIWVDLLDGGGRDLLNEFAPFFEDPSIKKLGFPLLSTGLQVYLYIYAMFSYPCALGFIETHRGWLQSEALTGDRRVMSEDKKAYQKDMSKDNTDEGFMGKISMKDIFGRRKLKKDGSAGKISTIAPVEELQRKERELWISYSAFDSINTLKLFPGKSMFDFYPEYWQPFGEILVKMETEGMLVDREYLSEIEKVARAEQEAAVNRFRKWASKHCPDAK</sequence>
<dbReference type="InterPro" id="IPR043502">
    <property type="entry name" value="DNA/RNA_pol_sf"/>
</dbReference>
<name>A0AAP0QN52_9ROSI</name>
<dbReference type="SUPFAM" id="SSF56672">
    <property type="entry name" value="DNA/RNA polymerases"/>
    <property type="match status" value="1"/>
</dbReference>
<dbReference type="InterPro" id="IPR002298">
    <property type="entry name" value="DNA_polymerase_A"/>
</dbReference>
<dbReference type="EMBL" id="JBCGBO010000004">
    <property type="protein sequence ID" value="KAK9209634.1"/>
    <property type="molecule type" value="Genomic_DNA"/>
</dbReference>
<protein>
    <submittedName>
        <fullName evidence="1">Uncharacterized protein</fullName>
    </submittedName>
</protein>
<dbReference type="Proteomes" id="UP001428341">
    <property type="component" value="Unassembled WGS sequence"/>
</dbReference>
<dbReference type="GO" id="GO:0003887">
    <property type="term" value="F:DNA-directed DNA polymerase activity"/>
    <property type="evidence" value="ECO:0007669"/>
    <property type="project" value="InterPro"/>
</dbReference>
<organism evidence="1 2">
    <name type="scientific">Citrus x changshan-huyou</name>
    <dbReference type="NCBI Taxonomy" id="2935761"/>
    <lineage>
        <taxon>Eukaryota</taxon>
        <taxon>Viridiplantae</taxon>
        <taxon>Streptophyta</taxon>
        <taxon>Embryophyta</taxon>
        <taxon>Tracheophyta</taxon>
        <taxon>Spermatophyta</taxon>
        <taxon>Magnoliopsida</taxon>
        <taxon>eudicotyledons</taxon>
        <taxon>Gunneridae</taxon>
        <taxon>Pentapetalae</taxon>
        <taxon>rosids</taxon>
        <taxon>malvids</taxon>
        <taxon>Sapindales</taxon>
        <taxon>Rutaceae</taxon>
        <taxon>Aurantioideae</taxon>
        <taxon>Citrus</taxon>
    </lineage>
</organism>
<evidence type="ECO:0000313" key="1">
    <source>
        <dbReference type="EMBL" id="KAK9209634.1"/>
    </source>
</evidence>
<dbReference type="PANTHER" id="PTHR10133">
    <property type="entry name" value="DNA POLYMERASE I"/>
    <property type="match status" value="1"/>
</dbReference>
<gene>
    <name evidence="1" type="ORF">WN944_002001</name>
</gene>
<comment type="caution">
    <text evidence="1">The sequence shown here is derived from an EMBL/GenBank/DDBJ whole genome shotgun (WGS) entry which is preliminary data.</text>
</comment>
<dbReference type="AlphaFoldDB" id="A0AAP0QN52"/>